<keyword evidence="5 11" id="KW-0808">Transferase</keyword>
<comment type="catalytic activity">
    <reaction evidence="10 11">
        <text>nicotinate beta-D-ribonucleotide + ATP + H(+) = deamido-NAD(+) + diphosphate</text>
        <dbReference type="Rhea" id="RHEA:22860"/>
        <dbReference type="ChEBI" id="CHEBI:15378"/>
        <dbReference type="ChEBI" id="CHEBI:30616"/>
        <dbReference type="ChEBI" id="CHEBI:33019"/>
        <dbReference type="ChEBI" id="CHEBI:57502"/>
        <dbReference type="ChEBI" id="CHEBI:58437"/>
        <dbReference type="EC" id="2.7.7.18"/>
    </reaction>
</comment>
<reference evidence="13" key="1">
    <citation type="journal article" date="2014" name="Int. J. Syst. Evol. Microbiol.">
        <title>Complete genome sequence of Corynebacterium casei LMG S-19264T (=DSM 44701T), isolated from a smear-ripened cheese.</title>
        <authorList>
            <consortium name="US DOE Joint Genome Institute (JGI-PGF)"/>
            <person name="Walter F."/>
            <person name="Albersmeier A."/>
            <person name="Kalinowski J."/>
            <person name="Ruckert C."/>
        </authorList>
    </citation>
    <scope>NUCLEOTIDE SEQUENCE</scope>
    <source>
        <strain evidence="13">JCM 30078</strain>
    </source>
</reference>
<dbReference type="Gene3D" id="3.40.50.620">
    <property type="entry name" value="HUPs"/>
    <property type="match status" value="1"/>
</dbReference>
<accession>A0A917UYM0</accession>
<dbReference type="SUPFAM" id="SSF52374">
    <property type="entry name" value="Nucleotidylyl transferase"/>
    <property type="match status" value="1"/>
</dbReference>
<dbReference type="PANTHER" id="PTHR39321:SF3">
    <property type="entry name" value="PHOSPHOPANTETHEINE ADENYLYLTRANSFERASE"/>
    <property type="match status" value="1"/>
</dbReference>
<keyword evidence="14" id="KW-1185">Reference proteome</keyword>
<reference evidence="13" key="2">
    <citation type="submission" date="2020-09" db="EMBL/GenBank/DDBJ databases">
        <authorList>
            <person name="Sun Q."/>
            <person name="Ohkuma M."/>
        </authorList>
    </citation>
    <scope>NUCLEOTIDE SEQUENCE</scope>
    <source>
        <strain evidence="13">JCM 30078</strain>
    </source>
</reference>
<evidence type="ECO:0000256" key="5">
    <source>
        <dbReference type="ARBA" id="ARBA00022679"/>
    </source>
</evidence>
<dbReference type="NCBIfam" id="TIGR00482">
    <property type="entry name" value="nicotinate (nicotinamide) nucleotide adenylyltransferase"/>
    <property type="match status" value="1"/>
</dbReference>
<dbReference type="InterPro" id="IPR014729">
    <property type="entry name" value="Rossmann-like_a/b/a_fold"/>
</dbReference>
<dbReference type="AlphaFoldDB" id="A0A917UYM0"/>
<keyword evidence="7 11" id="KW-0547">Nucleotide-binding</keyword>
<evidence type="ECO:0000256" key="2">
    <source>
        <dbReference type="ARBA" id="ARBA00005019"/>
    </source>
</evidence>
<evidence type="ECO:0000313" key="13">
    <source>
        <dbReference type="EMBL" id="GGJ97233.1"/>
    </source>
</evidence>
<evidence type="ECO:0000256" key="4">
    <source>
        <dbReference type="ARBA" id="ARBA00022642"/>
    </source>
</evidence>
<evidence type="ECO:0000256" key="8">
    <source>
        <dbReference type="ARBA" id="ARBA00022840"/>
    </source>
</evidence>
<dbReference type="HAMAP" id="MF_00244">
    <property type="entry name" value="NaMN_adenylyltr"/>
    <property type="match status" value="1"/>
</dbReference>
<name>A0A917UYM0_9PSED</name>
<organism evidence="13 14">
    <name type="scientific">Pseudomonas matsuisoli</name>
    <dbReference type="NCBI Taxonomy" id="1515666"/>
    <lineage>
        <taxon>Bacteria</taxon>
        <taxon>Pseudomonadati</taxon>
        <taxon>Pseudomonadota</taxon>
        <taxon>Gammaproteobacteria</taxon>
        <taxon>Pseudomonadales</taxon>
        <taxon>Pseudomonadaceae</taxon>
        <taxon>Pseudomonas</taxon>
    </lineage>
</organism>
<evidence type="ECO:0000256" key="3">
    <source>
        <dbReference type="ARBA" id="ARBA00009014"/>
    </source>
</evidence>
<comment type="pathway">
    <text evidence="2 11">Cofactor biosynthesis; NAD(+) biosynthesis; deamido-NAD(+) from nicotinate D-ribonucleotide: step 1/1.</text>
</comment>
<evidence type="ECO:0000313" key="14">
    <source>
        <dbReference type="Proteomes" id="UP000635983"/>
    </source>
</evidence>
<dbReference type="GO" id="GO:0005524">
    <property type="term" value="F:ATP binding"/>
    <property type="evidence" value="ECO:0007669"/>
    <property type="project" value="UniProtKB-KW"/>
</dbReference>
<evidence type="ECO:0000256" key="1">
    <source>
        <dbReference type="ARBA" id="ARBA00002324"/>
    </source>
</evidence>
<dbReference type="CDD" id="cd02165">
    <property type="entry name" value="NMNAT"/>
    <property type="match status" value="1"/>
</dbReference>
<dbReference type="NCBIfam" id="NF000839">
    <property type="entry name" value="PRK00071.1-1"/>
    <property type="match status" value="1"/>
</dbReference>
<dbReference type="PANTHER" id="PTHR39321">
    <property type="entry name" value="NICOTINATE-NUCLEOTIDE ADENYLYLTRANSFERASE-RELATED"/>
    <property type="match status" value="1"/>
</dbReference>
<sequence>MSGTRRIGLLGGTFDPIHIGHLRAAVEVVEYLKLDELRLIPSARPPHRDHPQTAPEHRLRMVQLAVAGIEGISVDDRELRRERPSYTVETLESLRTELGEDVQLMLLLGWDAFCGLPGWYRWEELLKLCHVLVLQRPDANTEAPEELRNLVAARSVSDPLTMTGAAGQLSFIWQTPLEISATRIRECRQAGRSIRFLTPDAVLNYIQAQGLYPAISN</sequence>
<keyword evidence="9 11" id="KW-0520">NAD</keyword>
<evidence type="ECO:0000256" key="11">
    <source>
        <dbReference type="HAMAP-Rule" id="MF_00244"/>
    </source>
</evidence>
<evidence type="ECO:0000256" key="6">
    <source>
        <dbReference type="ARBA" id="ARBA00022695"/>
    </source>
</evidence>
<dbReference type="InterPro" id="IPR004821">
    <property type="entry name" value="Cyt_trans-like"/>
</dbReference>
<comment type="function">
    <text evidence="1 11">Catalyzes the reversible adenylation of nicotinate mononucleotide (NaMN) to nicotinic acid adenine dinucleotide (NaAD).</text>
</comment>
<protein>
    <recommendedName>
        <fullName evidence="11">Probable nicotinate-nucleotide adenylyltransferase</fullName>
        <ecNumber evidence="11">2.7.7.18</ecNumber>
    </recommendedName>
    <alternativeName>
        <fullName evidence="11">Deamido-NAD(+) diphosphorylase</fullName>
    </alternativeName>
    <alternativeName>
        <fullName evidence="11">Deamido-NAD(+) pyrophosphorylase</fullName>
    </alternativeName>
    <alternativeName>
        <fullName evidence="11">Nicotinate mononucleotide adenylyltransferase</fullName>
        <shortName evidence="11">NaMN adenylyltransferase</shortName>
    </alternativeName>
</protein>
<dbReference type="EC" id="2.7.7.18" evidence="11"/>
<gene>
    <name evidence="11 13" type="primary">nadD</name>
    <name evidence="13" type="ORF">GCM10009304_23900</name>
</gene>
<feature type="domain" description="Cytidyltransferase-like" evidence="12">
    <location>
        <begin position="9"/>
        <end position="186"/>
    </location>
</feature>
<keyword evidence="8 11" id="KW-0067">ATP-binding</keyword>
<proteinExistence type="inferred from homology"/>
<keyword evidence="4 11" id="KW-0662">Pyridine nucleotide biosynthesis</keyword>
<comment type="similarity">
    <text evidence="3 11">Belongs to the NadD family.</text>
</comment>
<comment type="caution">
    <text evidence="13">The sequence shown here is derived from an EMBL/GenBank/DDBJ whole genome shotgun (WGS) entry which is preliminary data.</text>
</comment>
<dbReference type="InterPro" id="IPR005248">
    <property type="entry name" value="NadD/NMNAT"/>
</dbReference>
<dbReference type="GO" id="GO:0004515">
    <property type="term" value="F:nicotinate-nucleotide adenylyltransferase activity"/>
    <property type="evidence" value="ECO:0007669"/>
    <property type="project" value="UniProtKB-UniRule"/>
</dbReference>
<evidence type="ECO:0000256" key="9">
    <source>
        <dbReference type="ARBA" id="ARBA00023027"/>
    </source>
</evidence>
<dbReference type="GO" id="GO:0009435">
    <property type="term" value="P:NAD+ biosynthetic process"/>
    <property type="evidence" value="ECO:0007669"/>
    <property type="project" value="UniProtKB-UniRule"/>
</dbReference>
<dbReference type="Proteomes" id="UP000635983">
    <property type="component" value="Unassembled WGS sequence"/>
</dbReference>
<dbReference type="EMBL" id="BMPO01000005">
    <property type="protein sequence ID" value="GGJ97233.1"/>
    <property type="molecule type" value="Genomic_DNA"/>
</dbReference>
<dbReference type="Pfam" id="PF01467">
    <property type="entry name" value="CTP_transf_like"/>
    <property type="match status" value="1"/>
</dbReference>
<keyword evidence="6 11" id="KW-0548">Nucleotidyltransferase</keyword>
<evidence type="ECO:0000256" key="7">
    <source>
        <dbReference type="ARBA" id="ARBA00022741"/>
    </source>
</evidence>
<dbReference type="NCBIfam" id="TIGR00125">
    <property type="entry name" value="cyt_tran_rel"/>
    <property type="match status" value="1"/>
</dbReference>
<dbReference type="RefSeq" id="WP_188983468.1">
    <property type="nucleotide sequence ID" value="NZ_BMPO01000005.1"/>
</dbReference>
<evidence type="ECO:0000259" key="12">
    <source>
        <dbReference type="Pfam" id="PF01467"/>
    </source>
</evidence>
<evidence type="ECO:0000256" key="10">
    <source>
        <dbReference type="ARBA" id="ARBA00048721"/>
    </source>
</evidence>
<dbReference type="NCBIfam" id="NF000840">
    <property type="entry name" value="PRK00071.1-3"/>
    <property type="match status" value="1"/>
</dbReference>